<proteinExistence type="predicted"/>
<feature type="chain" id="PRO_5008676165" description="Lipoprotein" evidence="1">
    <location>
        <begin position="20"/>
        <end position="118"/>
    </location>
</feature>
<dbReference type="GeneID" id="94235358"/>
<dbReference type="AlphaFoldDB" id="A0A1C3J0P7"/>
<feature type="signal peptide" evidence="1">
    <location>
        <begin position="1"/>
        <end position="19"/>
    </location>
</feature>
<evidence type="ECO:0000313" key="2">
    <source>
        <dbReference type="EMBL" id="MEZ8056122.1"/>
    </source>
</evidence>
<name>A0A1C3J0P7_9VIBR</name>
<accession>A0A1C3J0P7</accession>
<reference evidence="2 5" key="3">
    <citation type="submission" date="2024-06" db="EMBL/GenBank/DDBJ databases">
        <authorList>
            <person name="Steensen K."/>
            <person name="Seneca J."/>
            <person name="Bartlau N."/>
            <person name="Yu A.X."/>
            <person name="Polz M.F."/>
        </authorList>
    </citation>
    <scope>NUCLEOTIDE SEQUENCE [LARGE SCALE GENOMIC DNA]</scope>
    <source>
        <strain evidence="2 5">1F9</strain>
    </source>
</reference>
<dbReference type="Proteomes" id="UP000092876">
    <property type="component" value="Unassembled WGS sequence"/>
</dbReference>
<dbReference type="Proteomes" id="UP001569175">
    <property type="component" value="Unassembled WGS sequence"/>
</dbReference>
<dbReference type="EMBL" id="FLQP01000061">
    <property type="protein sequence ID" value="SBS67236.1"/>
    <property type="molecule type" value="Genomic_DNA"/>
</dbReference>
<gene>
    <name evidence="2" type="ORF">ACED57_23805</name>
    <name evidence="3" type="ORF">VAT7223_03590</name>
</gene>
<keyword evidence="1" id="KW-0732">Signal</keyword>
<sequence length="118" mass="12984">MQFRVILLLCLAIVGCSSNQELTPDPTTITLFYGETSISAGVLEDKTFNSVLADRRESVTLSGSLSKQNSGYLVDILVIRENRAPRSKRQLNTLLLMKPGELVDVGGVNNDVFRVILE</sequence>
<dbReference type="PROSITE" id="PS51257">
    <property type="entry name" value="PROKAR_LIPOPROTEIN"/>
    <property type="match status" value="1"/>
</dbReference>
<evidence type="ECO:0000313" key="4">
    <source>
        <dbReference type="Proteomes" id="UP000092876"/>
    </source>
</evidence>
<dbReference type="RefSeq" id="WP_017101361.1">
    <property type="nucleotide sequence ID" value="NZ_AP025461.1"/>
</dbReference>
<evidence type="ECO:0000313" key="3">
    <source>
        <dbReference type="EMBL" id="SBS67236.1"/>
    </source>
</evidence>
<reference evidence="3" key="1">
    <citation type="submission" date="2016-06" db="EMBL/GenBank/DDBJ databases">
        <authorList>
            <person name="Kjaerup R.B."/>
            <person name="Dalgaard T.S."/>
            <person name="Juul-Madsen H.R."/>
        </authorList>
    </citation>
    <scope>NUCLEOTIDE SEQUENCE [LARGE SCALE GENOMIC DNA]</scope>
    <source>
        <strain evidence="3">CECT 7223</strain>
    </source>
</reference>
<dbReference type="EMBL" id="JBGOOL010000136">
    <property type="protein sequence ID" value="MEZ8056122.1"/>
    <property type="molecule type" value="Genomic_DNA"/>
</dbReference>
<evidence type="ECO:0000256" key="1">
    <source>
        <dbReference type="SAM" id="SignalP"/>
    </source>
</evidence>
<evidence type="ECO:0000313" key="5">
    <source>
        <dbReference type="Proteomes" id="UP001569175"/>
    </source>
</evidence>
<keyword evidence="5" id="KW-1185">Reference proteome</keyword>
<protein>
    <recommendedName>
        <fullName evidence="6">Lipoprotein</fullName>
    </recommendedName>
</protein>
<reference evidence="4" key="2">
    <citation type="submission" date="2016-06" db="EMBL/GenBank/DDBJ databases">
        <authorList>
            <person name="Rodrigo-Torres Lidia"/>
            <person name="Arahal R.David."/>
        </authorList>
    </citation>
    <scope>NUCLEOTIDE SEQUENCE [LARGE SCALE GENOMIC DNA]</scope>
    <source>
        <strain evidence="4">CECT 7223</strain>
    </source>
</reference>
<evidence type="ECO:0008006" key="6">
    <source>
        <dbReference type="Google" id="ProtNLM"/>
    </source>
</evidence>
<organism evidence="3 4">
    <name type="scientific">Vibrio atlanticus</name>
    <dbReference type="NCBI Taxonomy" id="693153"/>
    <lineage>
        <taxon>Bacteria</taxon>
        <taxon>Pseudomonadati</taxon>
        <taxon>Pseudomonadota</taxon>
        <taxon>Gammaproteobacteria</taxon>
        <taxon>Vibrionales</taxon>
        <taxon>Vibrionaceae</taxon>
        <taxon>Vibrio</taxon>
    </lineage>
</organism>